<dbReference type="SMART" id="SM01332">
    <property type="entry name" value="Cyclin_C"/>
    <property type="match status" value="1"/>
</dbReference>
<dbReference type="HOGENOM" id="CLU_352167_0_0_1"/>
<name>Q22EG1_TETTS</name>
<evidence type="ECO:0000256" key="2">
    <source>
        <dbReference type="ARBA" id="ARBA00023127"/>
    </source>
</evidence>
<evidence type="ECO:0000256" key="1">
    <source>
        <dbReference type="ARBA" id="ARBA00022618"/>
    </source>
</evidence>
<dbReference type="Proteomes" id="UP000009168">
    <property type="component" value="Unassembled WGS sequence"/>
</dbReference>
<evidence type="ECO:0000256" key="3">
    <source>
        <dbReference type="ARBA" id="ARBA00023306"/>
    </source>
</evidence>
<dbReference type="PROSITE" id="PS00292">
    <property type="entry name" value="CYCLINS"/>
    <property type="match status" value="1"/>
</dbReference>
<dbReference type="RefSeq" id="XP_001031354.1">
    <property type="nucleotide sequence ID" value="XM_001031354.1"/>
</dbReference>
<dbReference type="InterPro" id="IPR006671">
    <property type="entry name" value="Cyclin_N"/>
</dbReference>
<evidence type="ECO:0000259" key="6">
    <source>
        <dbReference type="SMART" id="SM01332"/>
    </source>
</evidence>
<gene>
    <name evidence="7" type="ORF">TTHERM_00827080</name>
</gene>
<dbReference type="Pfam" id="PF02984">
    <property type="entry name" value="Cyclin_C"/>
    <property type="match status" value="1"/>
</dbReference>
<evidence type="ECO:0000313" key="8">
    <source>
        <dbReference type="Proteomes" id="UP000009168"/>
    </source>
</evidence>
<proteinExistence type="inferred from homology"/>
<comment type="similarity">
    <text evidence="4">Belongs to the cyclin family.</text>
</comment>
<dbReference type="FunFam" id="1.10.472.10:FF:000001">
    <property type="entry name" value="G2/mitotic-specific cyclin"/>
    <property type="match status" value="1"/>
</dbReference>
<dbReference type="CDD" id="cd20537">
    <property type="entry name" value="CYCLIN_CCNO-like_rpt2"/>
    <property type="match status" value="1"/>
</dbReference>
<sequence>MVDNFRFYTDMGNQDNQFDIDSSKENNDLFGMSGLLVSLCKQNNNLVPNQQERMDIQSRVGKDITNVLQNQMHNNLPIKKAISSNFQDEKNQINMQKSLQQIRAHNRTTSSILFVGNKGKKDGIQANTTQEQQQFQFNDQARAFSNKPVYNNNVKVNKSGNFAQITSNYHQMNRIPEQFSCEKENTNSYAAQFHLQQQSNQIQNMQCQTNFLAHSTNNLQYNNFNNKSNPHLNIFASQAVSTSLNQPLSTITDLPLVQPIQNEEENEKCVSGTDSQQLNSSNKLAHLEYIREIISHLRATENNFSAKGGYMGVVQKEINERMRSILLDWLVDVHFKFKLRTETLFITINLIDRYLEQVPLESSRLQLLGITSLFIAAKYEEVYSVPHISDLVYVCDNAYKKEEIFDMEGSILKVLNFNILCVTSFRFLDYFIQFDELGEKNYYLARYLIEIALLEYKMISNAPSLLASAAIYLVNKIRKRDVAWKESMIEITGYLEQDIRPCAKLICHIVQTIDQRKYLVSLRKKFQKPQFLEVAKIKIEQRKENNAFCKNQIKNNNNGNCIQASQNLTSSVCAPFQECASKDQEIIPEIQNDNSSNNFNNPNNYQQQNQPAYSYNNFQNYHSNSNNNIQNDQCNINLQEQQLQQVQSVDITVPLQAACVLIEKRFAEIKPSNYVQCLINKALQGTQPIELKVPSQMLLFMIEKKIKNIQNKTLLWQLPIRLVKIVTNSMFNPENIEDLGLIPTEFVNFMIETIYNEQQILQQNSQRQYFSNHHHNTTTSNSNNVANSNTVVFQNFFNN</sequence>
<evidence type="ECO:0000313" key="7">
    <source>
        <dbReference type="EMBL" id="EAR83691.1"/>
    </source>
</evidence>
<dbReference type="Gene3D" id="1.10.472.10">
    <property type="entry name" value="Cyclin-like"/>
    <property type="match status" value="2"/>
</dbReference>
<dbReference type="InterPro" id="IPR039361">
    <property type="entry name" value="Cyclin"/>
</dbReference>
<dbReference type="GO" id="GO:0051301">
    <property type="term" value="P:cell division"/>
    <property type="evidence" value="ECO:0007669"/>
    <property type="project" value="UniProtKB-KW"/>
</dbReference>
<keyword evidence="8" id="KW-1185">Reference proteome</keyword>
<dbReference type="SMART" id="SM00385">
    <property type="entry name" value="CYCLIN"/>
    <property type="match status" value="2"/>
</dbReference>
<dbReference type="eggNOG" id="KOG0653">
    <property type="taxonomic scope" value="Eukaryota"/>
</dbReference>
<dbReference type="KEGG" id="tet:TTHERM_00827080"/>
<evidence type="ECO:0000259" key="5">
    <source>
        <dbReference type="SMART" id="SM00385"/>
    </source>
</evidence>
<organism evidence="7 8">
    <name type="scientific">Tetrahymena thermophila (strain SB210)</name>
    <dbReference type="NCBI Taxonomy" id="312017"/>
    <lineage>
        <taxon>Eukaryota</taxon>
        <taxon>Sar</taxon>
        <taxon>Alveolata</taxon>
        <taxon>Ciliophora</taxon>
        <taxon>Intramacronucleata</taxon>
        <taxon>Oligohymenophorea</taxon>
        <taxon>Hymenostomatida</taxon>
        <taxon>Tetrahymenina</taxon>
        <taxon>Tetrahymenidae</taxon>
        <taxon>Tetrahymena</taxon>
    </lineage>
</organism>
<dbReference type="PANTHER" id="PTHR10177">
    <property type="entry name" value="CYCLINS"/>
    <property type="match status" value="1"/>
</dbReference>
<dbReference type="CDD" id="cd20507">
    <property type="entry name" value="CYCLIN_CCNB1-like_rpt1"/>
    <property type="match status" value="1"/>
</dbReference>
<accession>Q22EG1</accession>
<keyword evidence="3" id="KW-0131">Cell cycle</keyword>
<dbReference type="InterPro" id="IPR004367">
    <property type="entry name" value="Cyclin_C-dom"/>
</dbReference>
<protein>
    <submittedName>
        <fullName evidence="7">Amine-terminal domain cyclin</fullName>
    </submittedName>
</protein>
<dbReference type="EMBL" id="GG662692">
    <property type="protein sequence ID" value="EAR83691.1"/>
    <property type="molecule type" value="Genomic_DNA"/>
</dbReference>
<dbReference type="GeneID" id="7827693"/>
<dbReference type="AlphaFoldDB" id="Q22EG1"/>
<dbReference type="SUPFAM" id="SSF47954">
    <property type="entry name" value="Cyclin-like"/>
    <property type="match status" value="2"/>
</dbReference>
<feature type="domain" description="Cyclin-like" evidence="5">
    <location>
        <begin position="426"/>
        <end position="508"/>
    </location>
</feature>
<dbReference type="Pfam" id="PF00134">
    <property type="entry name" value="Cyclin_N"/>
    <property type="match status" value="1"/>
</dbReference>
<keyword evidence="2 4" id="KW-0195">Cyclin</keyword>
<dbReference type="InterPro" id="IPR036915">
    <property type="entry name" value="Cyclin-like_sf"/>
</dbReference>
<dbReference type="STRING" id="312017.Q22EG1"/>
<reference evidence="8" key="1">
    <citation type="journal article" date="2006" name="PLoS Biol.">
        <title>Macronuclear genome sequence of the ciliate Tetrahymena thermophila, a model eukaryote.</title>
        <authorList>
            <person name="Eisen J.A."/>
            <person name="Coyne R.S."/>
            <person name="Wu M."/>
            <person name="Wu D."/>
            <person name="Thiagarajan M."/>
            <person name="Wortman J.R."/>
            <person name="Badger J.H."/>
            <person name="Ren Q."/>
            <person name="Amedeo P."/>
            <person name="Jones K.M."/>
            <person name="Tallon L.J."/>
            <person name="Delcher A.L."/>
            <person name="Salzberg S.L."/>
            <person name="Silva J.C."/>
            <person name="Haas B.J."/>
            <person name="Majoros W.H."/>
            <person name="Farzad M."/>
            <person name="Carlton J.M."/>
            <person name="Smith R.K. Jr."/>
            <person name="Garg J."/>
            <person name="Pearlman R.E."/>
            <person name="Karrer K.M."/>
            <person name="Sun L."/>
            <person name="Manning G."/>
            <person name="Elde N.C."/>
            <person name="Turkewitz A.P."/>
            <person name="Asai D.J."/>
            <person name="Wilkes D.E."/>
            <person name="Wang Y."/>
            <person name="Cai H."/>
            <person name="Collins K."/>
            <person name="Stewart B.A."/>
            <person name="Lee S.R."/>
            <person name="Wilamowska K."/>
            <person name="Weinberg Z."/>
            <person name="Ruzzo W.L."/>
            <person name="Wloga D."/>
            <person name="Gaertig J."/>
            <person name="Frankel J."/>
            <person name="Tsao C.-C."/>
            <person name="Gorovsky M.A."/>
            <person name="Keeling P.J."/>
            <person name="Waller R.F."/>
            <person name="Patron N.J."/>
            <person name="Cherry J.M."/>
            <person name="Stover N.A."/>
            <person name="Krieger C.J."/>
            <person name="del Toro C."/>
            <person name="Ryder H.F."/>
            <person name="Williamson S.C."/>
            <person name="Barbeau R.A."/>
            <person name="Hamilton E.P."/>
            <person name="Orias E."/>
        </authorList>
    </citation>
    <scope>NUCLEOTIDE SEQUENCE [LARGE SCALE GENOMIC DNA]</scope>
    <source>
        <strain evidence="8">SB210</strain>
    </source>
</reference>
<dbReference type="OrthoDB" id="5590282at2759"/>
<evidence type="ECO:0000256" key="4">
    <source>
        <dbReference type="RuleBase" id="RU000383"/>
    </source>
</evidence>
<dbReference type="InParanoid" id="Q22EG1"/>
<feature type="domain" description="Cyclin C-terminal" evidence="6">
    <location>
        <begin position="422"/>
        <end position="540"/>
    </location>
</feature>
<dbReference type="InterPro" id="IPR013763">
    <property type="entry name" value="Cyclin-like_dom"/>
</dbReference>
<keyword evidence="1" id="KW-0132">Cell division</keyword>
<dbReference type="InterPro" id="IPR048258">
    <property type="entry name" value="Cyclins_cyclin-box"/>
</dbReference>
<feature type="domain" description="Cyclin-like" evidence="5">
    <location>
        <begin position="328"/>
        <end position="413"/>
    </location>
</feature>